<dbReference type="PANTHER" id="PTHR16146">
    <property type="entry name" value="INTELECTIN"/>
    <property type="match status" value="1"/>
</dbReference>
<keyword evidence="2" id="KW-0479">Metal-binding</keyword>
<evidence type="ECO:0000259" key="3">
    <source>
        <dbReference type="PROSITE" id="PS50157"/>
    </source>
</evidence>
<dbReference type="PANTHER" id="PTHR16146:SF46">
    <property type="entry name" value="INTELECTIN-1A-RELATED"/>
    <property type="match status" value="1"/>
</dbReference>
<evidence type="ECO:0000313" key="4">
    <source>
        <dbReference type="EMBL" id="KAF5890292.1"/>
    </source>
</evidence>
<keyword evidence="2" id="KW-0862">Zinc</keyword>
<dbReference type="PROSITE" id="PS50157">
    <property type="entry name" value="ZINC_FINGER_C2H2_2"/>
    <property type="match status" value="1"/>
</dbReference>
<dbReference type="SUPFAM" id="SSF57667">
    <property type="entry name" value="beta-beta-alpha zinc fingers"/>
    <property type="match status" value="1"/>
</dbReference>
<dbReference type="Gene3D" id="3.30.160.60">
    <property type="entry name" value="Classic Zinc Finger"/>
    <property type="match status" value="1"/>
</dbReference>
<protein>
    <submittedName>
        <fullName evidence="4">Intelectin-like</fullName>
    </submittedName>
</protein>
<dbReference type="GO" id="GO:0008270">
    <property type="term" value="F:zinc ion binding"/>
    <property type="evidence" value="ECO:0007669"/>
    <property type="project" value="UniProtKB-KW"/>
</dbReference>
<organism evidence="4 5">
    <name type="scientific">Clarias magur</name>
    <name type="common">Asian catfish</name>
    <name type="synonym">Macropteronotus magur</name>
    <dbReference type="NCBI Taxonomy" id="1594786"/>
    <lineage>
        <taxon>Eukaryota</taxon>
        <taxon>Metazoa</taxon>
        <taxon>Chordata</taxon>
        <taxon>Craniata</taxon>
        <taxon>Vertebrata</taxon>
        <taxon>Euteleostomi</taxon>
        <taxon>Actinopterygii</taxon>
        <taxon>Neopterygii</taxon>
        <taxon>Teleostei</taxon>
        <taxon>Ostariophysi</taxon>
        <taxon>Siluriformes</taxon>
        <taxon>Clariidae</taxon>
        <taxon>Clarias</taxon>
    </lineage>
</organism>
<dbReference type="GO" id="GO:0070492">
    <property type="term" value="F:oligosaccharide binding"/>
    <property type="evidence" value="ECO:0007669"/>
    <property type="project" value="TreeGrafter"/>
</dbReference>
<dbReference type="EMBL" id="QNUK01000700">
    <property type="protein sequence ID" value="KAF5890292.1"/>
    <property type="molecule type" value="Genomic_DNA"/>
</dbReference>
<feature type="domain" description="C2H2-type" evidence="3">
    <location>
        <begin position="17"/>
        <end position="46"/>
    </location>
</feature>
<accession>A0A8J4TZT5</accession>
<dbReference type="SUPFAM" id="SSF56496">
    <property type="entry name" value="Fibrinogen C-terminal domain-like"/>
    <property type="match status" value="1"/>
</dbReference>
<gene>
    <name evidence="4" type="ORF">DAT39_020008</name>
</gene>
<proteinExistence type="predicted"/>
<dbReference type="InterPro" id="IPR036056">
    <property type="entry name" value="Fibrinogen-like_C"/>
</dbReference>
<reference evidence="4" key="1">
    <citation type="submission" date="2020-07" db="EMBL/GenBank/DDBJ databases">
        <title>Clarias magur genome sequencing, assembly and annotation.</title>
        <authorList>
            <person name="Kushwaha B."/>
            <person name="Kumar R."/>
            <person name="Das P."/>
            <person name="Joshi C.G."/>
            <person name="Kumar D."/>
            <person name="Nagpure N.S."/>
            <person name="Pandey M."/>
            <person name="Agarwal S."/>
            <person name="Srivastava S."/>
            <person name="Singh M."/>
            <person name="Sahoo L."/>
            <person name="Jayasankar P."/>
            <person name="Meher P.K."/>
            <person name="Koringa P.G."/>
            <person name="Iquebal M.A."/>
            <person name="Das S.P."/>
            <person name="Bit A."/>
            <person name="Patnaik S."/>
            <person name="Patel N."/>
            <person name="Shah T.M."/>
            <person name="Hinsu A."/>
            <person name="Jena J.K."/>
        </authorList>
    </citation>
    <scope>NUCLEOTIDE SEQUENCE</scope>
    <source>
        <strain evidence="4">CIFAMagur01</strain>
        <tissue evidence="4">Testis</tissue>
    </source>
</reference>
<name>A0A8J4TZT5_CLAMG</name>
<evidence type="ECO:0000256" key="1">
    <source>
        <dbReference type="ARBA" id="ARBA00023157"/>
    </source>
</evidence>
<evidence type="ECO:0000256" key="2">
    <source>
        <dbReference type="PROSITE-ProRule" id="PRU00042"/>
    </source>
</evidence>
<keyword evidence="2" id="KW-0863">Zinc-finger</keyword>
<dbReference type="PROSITE" id="PS00028">
    <property type="entry name" value="ZINC_FINGER_C2H2_1"/>
    <property type="match status" value="1"/>
</dbReference>
<keyword evidence="5" id="KW-1185">Reference proteome</keyword>
<comment type="caution">
    <text evidence="4">The sequence shown here is derived from an EMBL/GenBank/DDBJ whole genome shotgun (WGS) entry which is preliminary data.</text>
</comment>
<dbReference type="InterPro" id="IPR013087">
    <property type="entry name" value="Znf_C2H2_type"/>
</dbReference>
<dbReference type="OrthoDB" id="5971203at2759"/>
<sequence length="234" mass="26457">MTPCCLTFLFDFLARLFECVYTGCSKLFCSKSHLTRHELTHTKEKPFSFLTEMAIWITLFMAFGVMNLSLSVRGDVWTSQTPANSSDGGKSWSNFAIFGNVEGATSSDYKNPGYYGITAEDVAVWHVPNDKQLDQWKKAAFLRYHTENSFLTHNGKTLYNLFNLYPLKEFGKSKCVIYNGPYAPVVYDTGNGTFNQNLYGPISRDYTAPVYIMLQATNLNGTRLRSAQESTRNA</sequence>
<keyword evidence="1" id="KW-1015">Disulfide bond</keyword>
<dbReference type="AlphaFoldDB" id="A0A8J4TZT5"/>
<dbReference type="InterPro" id="IPR036236">
    <property type="entry name" value="Znf_C2H2_sf"/>
</dbReference>
<evidence type="ECO:0000313" key="5">
    <source>
        <dbReference type="Proteomes" id="UP000727407"/>
    </source>
</evidence>
<dbReference type="Proteomes" id="UP000727407">
    <property type="component" value="Unassembled WGS sequence"/>
</dbReference>
<feature type="non-terminal residue" evidence="4">
    <location>
        <position position="1"/>
    </location>
</feature>
<dbReference type="GO" id="GO:0005615">
    <property type="term" value="C:extracellular space"/>
    <property type="evidence" value="ECO:0007669"/>
    <property type="project" value="TreeGrafter"/>
</dbReference>